<reference evidence="1 2" key="1">
    <citation type="journal article" date="2019" name="Genome Biol. Evol.">
        <title>Insights into the evolution of the New World diploid cottons (Gossypium, subgenus Houzingenia) based on genome sequencing.</title>
        <authorList>
            <person name="Grover C.E."/>
            <person name="Arick M.A. 2nd"/>
            <person name="Thrash A."/>
            <person name="Conover J.L."/>
            <person name="Sanders W.S."/>
            <person name="Peterson D.G."/>
            <person name="Frelichowski J.E."/>
            <person name="Scheffler J.A."/>
            <person name="Scheffler B.E."/>
            <person name="Wendel J.F."/>
        </authorList>
    </citation>
    <scope>NUCLEOTIDE SEQUENCE [LARGE SCALE GENOMIC DNA]</scope>
    <source>
        <strain evidence="1">6</strain>
        <tissue evidence="1">Leaf</tissue>
    </source>
</reference>
<sequence>MAVWRIASCVGRLIHIDRNTEDVRRGGFAGVCIDLDLTKPFCSSISLRKVCQHVEYEGLQLICF</sequence>
<gene>
    <name evidence="1" type="ORF">Goarm_022430</name>
</gene>
<dbReference type="AlphaFoldDB" id="A0A7J9KIH6"/>
<evidence type="ECO:0000313" key="2">
    <source>
        <dbReference type="Proteomes" id="UP000593575"/>
    </source>
</evidence>
<organism evidence="1 2">
    <name type="scientific">Gossypium armourianum</name>
    <dbReference type="NCBI Taxonomy" id="34283"/>
    <lineage>
        <taxon>Eukaryota</taxon>
        <taxon>Viridiplantae</taxon>
        <taxon>Streptophyta</taxon>
        <taxon>Embryophyta</taxon>
        <taxon>Tracheophyta</taxon>
        <taxon>Spermatophyta</taxon>
        <taxon>Magnoliopsida</taxon>
        <taxon>eudicotyledons</taxon>
        <taxon>Gunneridae</taxon>
        <taxon>Pentapetalae</taxon>
        <taxon>rosids</taxon>
        <taxon>malvids</taxon>
        <taxon>Malvales</taxon>
        <taxon>Malvaceae</taxon>
        <taxon>Malvoideae</taxon>
        <taxon>Gossypium</taxon>
    </lineage>
</organism>
<dbReference type="PANTHER" id="PTHR31286:SF99">
    <property type="entry name" value="DUF4283 DOMAIN-CONTAINING PROTEIN"/>
    <property type="match status" value="1"/>
</dbReference>
<dbReference type="PANTHER" id="PTHR31286">
    <property type="entry name" value="GLYCINE-RICH CELL WALL STRUCTURAL PROTEIN 1.8-LIKE"/>
    <property type="match status" value="1"/>
</dbReference>
<protein>
    <submittedName>
        <fullName evidence="1">Uncharacterized protein</fullName>
    </submittedName>
</protein>
<dbReference type="InterPro" id="IPR040256">
    <property type="entry name" value="At4g02000-like"/>
</dbReference>
<dbReference type="EMBL" id="JABFAE010420885">
    <property type="protein sequence ID" value="MBA0846287.1"/>
    <property type="molecule type" value="Genomic_DNA"/>
</dbReference>
<keyword evidence="2" id="KW-1185">Reference proteome</keyword>
<name>A0A7J9KIH6_9ROSI</name>
<dbReference type="Proteomes" id="UP000593575">
    <property type="component" value="Unassembled WGS sequence"/>
</dbReference>
<evidence type="ECO:0000313" key="1">
    <source>
        <dbReference type="EMBL" id="MBA0846287.1"/>
    </source>
</evidence>
<proteinExistence type="predicted"/>
<comment type="caution">
    <text evidence="1">The sequence shown here is derived from an EMBL/GenBank/DDBJ whole genome shotgun (WGS) entry which is preliminary data.</text>
</comment>
<accession>A0A7J9KIH6</accession>